<dbReference type="Pfam" id="PF00106">
    <property type="entry name" value="adh_short"/>
    <property type="match status" value="1"/>
</dbReference>
<reference evidence="1 2" key="1">
    <citation type="submission" date="2024-06" db="EMBL/GenBank/DDBJ databases">
        <authorList>
            <person name="Chen R.Y."/>
        </authorList>
    </citation>
    <scope>NUCLEOTIDE SEQUENCE [LARGE SCALE GENOMIC DNA]</scope>
    <source>
        <strain evidence="1 2">D2</strain>
    </source>
</reference>
<gene>
    <name evidence="1" type="ORF">ABS311_14625</name>
</gene>
<dbReference type="InterPro" id="IPR051468">
    <property type="entry name" value="Fungal_SecMetab_SDRs"/>
</dbReference>
<keyword evidence="2" id="KW-1185">Reference proteome</keyword>
<evidence type="ECO:0000313" key="1">
    <source>
        <dbReference type="EMBL" id="MER2493114.1"/>
    </source>
</evidence>
<organism evidence="1 2">
    <name type="scientific">Catenovulum sediminis</name>
    <dbReference type="NCBI Taxonomy" id="1740262"/>
    <lineage>
        <taxon>Bacteria</taxon>
        <taxon>Pseudomonadati</taxon>
        <taxon>Pseudomonadota</taxon>
        <taxon>Gammaproteobacteria</taxon>
        <taxon>Alteromonadales</taxon>
        <taxon>Alteromonadaceae</taxon>
        <taxon>Catenovulum</taxon>
    </lineage>
</organism>
<comment type="caution">
    <text evidence="1">The sequence shown here is derived from an EMBL/GenBank/DDBJ whole genome shotgun (WGS) entry which is preliminary data.</text>
</comment>
<dbReference type="SUPFAM" id="SSF51735">
    <property type="entry name" value="NAD(P)-binding Rossmann-fold domains"/>
    <property type="match status" value="1"/>
</dbReference>
<dbReference type="PRINTS" id="PR00081">
    <property type="entry name" value="GDHRDH"/>
</dbReference>
<dbReference type="InterPro" id="IPR036291">
    <property type="entry name" value="NAD(P)-bd_dom_sf"/>
</dbReference>
<accession>A0ABV1RJJ0</accession>
<dbReference type="InterPro" id="IPR002347">
    <property type="entry name" value="SDR_fam"/>
</dbReference>
<dbReference type="Gene3D" id="3.40.50.720">
    <property type="entry name" value="NAD(P)-binding Rossmann-like Domain"/>
    <property type="match status" value="1"/>
</dbReference>
<protein>
    <submittedName>
        <fullName evidence="1">SDR family NAD(P)-dependent oxidoreductase</fullName>
    </submittedName>
</protein>
<dbReference type="Proteomes" id="UP001467690">
    <property type="component" value="Unassembled WGS sequence"/>
</dbReference>
<dbReference type="PANTHER" id="PTHR43544:SF12">
    <property type="entry name" value="NAD(P)-BINDING ROSSMANN-FOLD SUPERFAMILY PROTEIN"/>
    <property type="match status" value="1"/>
</dbReference>
<sequence length="250" mass="28286">MKACIVIAGASSGIAQALFNYWYEKFQSFNFLLITRRPEHLKASLPTYQSHFANRVSWLAVDLSQASSVDTVSTYVKTHQLNTRYWINCCGFLHNAHVKPEKSLQQLSVEALNINLQGNLHPHIHFAQIVNNCSQATQRQTCINLSALVGSISENYLGGWYSYRMSKAALNMLVKNISIEWRRRYPSNIIVAVHPGTTDTKLSKPFQANIDKEKLYSAQLTAQRLTKVIQGLTVEDSGRLLHWDATAINY</sequence>
<dbReference type="RefSeq" id="WP_350402461.1">
    <property type="nucleotide sequence ID" value="NZ_JBELOE010000254.1"/>
</dbReference>
<dbReference type="PANTHER" id="PTHR43544">
    <property type="entry name" value="SHORT-CHAIN DEHYDROGENASE/REDUCTASE"/>
    <property type="match status" value="1"/>
</dbReference>
<name>A0ABV1RJJ0_9ALTE</name>
<evidence type="ECO:0000313" key="2">
    <source>
        <dbReference type="Proteomes" id="UP001467690"/>
    </source>
</evidence>
<dbReference type="EMBL" id="JBELOE010000254">
    <property type="protein sequence ID" value="MER2493114.1"/>
    <property type="molecule type" value="Genomic_DNA"/>
</dbReference>
<proteinExistence type="predicted"/>